<dbReference type="Pfam" id="PF02049">
    <property type="entry name" value="FliE"/>
    <property type="match status" value="1"/>
</dbReference>
<dbReference type="PANTHER" id="PTHR34653">
    <property type="match status" value="1"/>
</dbReference>
<evidence type="ECO:0000313" key="7">
    <source>
        <dbReference type="Proteomes" id="UP000641588"/>
    </source>
</evidence>
<evidence type="ECO:0000313" key="6">
    <source>
        <dbReference type="EMBL" id="NOU93437.1"/>
    </source>
</evidence>
<dbReference type="PANTHER" id="PTHR34653:SF1">
    <property type="entry name" value="FLAGELLAR HOOK-BASAL BODY COMPLEX PROTEIN FLIE"/>
    <property type="match status" value="1"/>
</dbReference>
<evidence type="ECO:0000256" key="1">
    <source>
        <dbReference type="ARBA" id="ARBA00004117"/>
    </source>
</evidence>
<keyword evidence="3 4" id="KW-0975">Bacterial flagellum</keyword>
<dbReference type="InterPro" id="IPR001624">
    <property type="entry name" value="FliE"/>
</dbReference>
<keyword evidence="6" id="KW-0966">Cell projection</keyword>
<evidence type="ECO:0000256" key="3">
    <source>
        <dbReference type="ARBA" id="ARBA00023143"/>
    </source>
</evidence>
<dbReference type="GO" id="GO:0009425">
    <property type="term" value="C:bacterial-type flagellum basal body"/>
    <property type="evidence" value="ECO:0007669"/>
    <property type="project" value="UniProtKB-SubCell"/>
</dbReference>
<dbReference type="PRINTS" id="PR01006">
    <property type="entry name" value="FLGHOOKFLIE"/>
</dbReference>
<keyword evidence="6" id="KW-0282">Flagellum</keyword>
<proteinExistence type="inferred from homology"/>
<sequence length="100" mass="11252">MIDKLGLQPLQSIMQPVASKGLSASEVTDQFGNYLTDAMNKLNQQQQNVDKLNDQFAKGEISDVHQLMIETEKASLGLQLTVQVRNKVIDAYQEIMRMQV</sequence>
<evidence type="ECO:0000256" key="2">
    <source>
        <dbReference type="ARBA" id="ARBA00009272"/>
    </source>
</evidence>
<dbReference type="GO" id="GO:0071973">
    <property type="term" value="P:bacterial-type flagellum-dependent cell motility"/>
    <property type="evidence" value="ECO:0007669"/>
    <property type="project" value="InterPro"/>
</dbReference>
<keyword evidence="6" id="KW-0969">Cilium</keyword>
<comment type="subcellular location">
    <subcellularLocation>
        <location evidence="1 4">Bacterial flagellum basal body</location>
    </subcellularLocation>
</comment>
<keyword evidence="7" id="KW-1185">Reference proteome</keyword>
<evidence type="ECO:0000256" key="4">
    <source>
        <dbReference type="HAMAP-Rule" id="MF_00724"/>
    </source>
</evidence>
<gene>
    <name evidence="4 6" type="primary">fliE</name>
    <name evidence="6" type="ORF">GC093_09425</name>
</gene>
<dbReference type="EMBL" id="WHOD01000045">
    <property type="protein sequence ID" value="NOU93437.1"/>
    <property type="molecule type" value="Genomic_DNA"/>
</dbReference>
<dbReference type="RefSeq" id="WP_171651628.1">
    <property type="nucleotide sequence ID" value="NZ_WHOD01000045.1"/>
</dbReference>
<evidence type="ECO:0000256" key="5">
    <source>
        <dbReference type="NCBIfam" id="TIGR00205"/>
    </source>
</evidence>
<dbReference type="Proteomes" id="UP000641588">
    <property type="component" value="Unassembled WGS sequence"/>
</dbReference>
<dbReference type="GO" id="GO:0005198">
    <property type="term" value="F:structural molecule activity"/>
    <property type="evidence" value="ECO:0007669"/>
    <property type="project" value="UniProtKB-UniRule"/>
</dbReference>
<dbReference type="GO" id="GO:0003774">
    <property type="term" value="F:cytoskeletal motor activity"/>
    <property type="evidence" value="ECO:0007669"/>
    <property type="project" value="InterPro"/>
</dbReference>
<name>A0A972GT92_9BACL</name>
<organism evidence="6 7">
    <name type="scientific">Paenibacillus foliorum</name>
    <dbReference type="NCBI Taxonomy" id="2654974"/>
    <lineage>
        <taxon>Bacteria</taxon>
        <taxon>Bacillati</taxon>
        <taxon>Bacillota</taxon>
        <taxon>Bacilli</taxon>
        <taxon>Bacillales</taxon>
        <taxon>Paenibacillaceae</taxon>
        <taxon>Paenibacillus</taxon>
    </lineage>
</organism>
<dbReference type="AlphaFoldDB" id="A0A972GT92"/>
<accession>A0A972GT92</accession>
<comment type="similarity">
    <text evidence="2 4">Belongs to the FliE family.</text>
</comment>
<protein>
    <recommendedName>
        <fullName evidence="4 5">Flagellar hook-basal body complex protein FliE</fullName>
    </recommendedName>
</protein>
<dbReference type="HAMAP" id="MF_00724">
    <property type="entry name" value="FliE"/>
    <property type="match status" value="1"/>
</dbReference>
<comment type="caution">
    <text evidence="6">The sequence shown here is derived from an EMBL/GenBank/DDBJ whole genome shotgun (WGS) entry which is preliminary data.</text>
</comment>
<reference evidence="6" key="1">
    <citation type="submission" date="2019-10" db="EMBL/GenBank/DDBJ databases">
        <title>Description of Paenibacillus glebae sp. nov.</title>
        <authorList>
            <person name="Carlier A."/>
            <person name="Qi S."/>
        </authorList>
    </citation>
    <scope>NUCLEOTIDE SEQUENCE</scope>
    <source>
        <strain evidence="6">LMG 31456</strain>
    </source>
</reference>
<dbReference type="NCBIfam" id="TIGR00205">
    <property type="entry name" value="fliE"/>
    <property type="match status" value="1"/>
</dbReference>